<keyword evidence="4" id="KW-0597">Phosphoprotein</keyword>
<dbReference type="GO" id="GO:0061014">
    <property type="term" value="P:positive regulation of mRNA catabolic process"/>
    <property type="evidence" value="ECO:0007669"/>
    <property type="project" value="TreeGrafter"/>
</dbReference>
<accession>A0A8U7M3M3</accession>
<dbReference type="Pfam" id="PF00644">
    <property type="entry name" value="PARP"/>
    <property type="match status" value="1"/>
</dbReference>
<dbReference type="GO" id="GO:0008270">
    <property type="term" value="F:zinc ion binding"/>
    <property type="evidence" value="ECO:0007669"/>
    <property type="project" value="UniProtKB-KW"/>
</dbReference>
<dbReference type="Gene3D" id="1.10.10.10">
    <property type="entry name" value="Winged helix-like DNA-binding domain superfamily/Winged helix DNA-binding domain"/>
    <property type="match status" value="1"/>
</dbReference>
<comment type="similarity">
    <text evidence="10">Belongs to the ARTD/PARP family.</text>
</comment>
<dbReference type="GO" id="GO:0005737">
    <property type="term" value="C:cytoplasm"/>
    <property type="evidence" value="ECO:0007669"/>
    <property type="project" value="UniProtKB-SubCell"/>
</dbReference>
<feature type="compositionally biased region" description="Basic and acidic residues" evidence="11">
    <location>
        <begin position="228"/>
        <end position="245"/>
    </location>
</feature>
<evidence type="ECO:0000256" key="1">
    <source>
        <dbReference type="ARBA" id="ARBA00004123"/>
    </source>
</evidence>
<accession>A0A8C3E3J5</accession>
<organism evidence="12 13">
    <name type="scientific">Corvus moneduloides</name>
    <name type="common">New Caledonian crow</name>
    <dbReference type="NCBI Taxonomy" id="1196302"/>
    <lineage>
        <taxon>Eukaryota</taxon>
        <taxon>Metazoa</taxon>
        <taxon>Chordata</taxon>
        <taxon>Craniata</taxon>
        <taxon>Vertebrata</taxon>
        <taxon>Euteleostomi</taxon>
        <taxon>Archelosauria</taxon>
        <taxon>Archosauria</taxon>
        <taxon>Dinosauria</taxon>
        <taxon>Saurischia</taxon>
        <taxon>Theropoda</taxon>
        <taxon>Coelurosauria</taxon>
        <taxon>Aves</taxon>
        <taxon>Neognathae</taxon>
        <taxon>Neoaves</taxon>
        <taxon>Telluraves</taxon>
        <taxon>Australaves</taxon>
        <taxon>Passeriformes</taxon>
        <taxon>Corvoidea</taxon>
        <taxon>Corvidae</taxon>
        <taxon>Corvus</taxon>
    </lineage>
</organism>
<evidence type="ECO:0000256" key="2">
    <source>
        <dbReference type="ARBA" id="ARBA00004496"/>
    </source>
</evidence>
<evidence type="ECO:0000313" key="13">
    <source>
        <dbReference type="Proteomes" id="UP000694553"/>
    </source>
</evidence>
<feature type="region of interest" description="Disordered" evidence="11">
    <location>
        <begin position="218"/>
        <end position="323"/>
    </location>
</feature>
<reference evidence="12" key="2">
    <citation type="submission" date="2025-08" db="UniProtKB">
        <authorList>
            <consortium name="Ensembl"/>
        </authorList>
    </citation>
    <scope>IDENTIFICATION</scope>
</reference>
<dbReference type="PROSITE" id="PS50918">
    <property type="entry name" value="WWE"/>
    <property type="match status" value="1"/>
</dbReference>
<dbReference type="Gene3D" id="3.90.228.10">
    <property type="match status" value="1"/>
</dbReference>
<dbReference type="OMA" id="KWKSPTS"/>
<dbReference type="PROSITE" id="PS51059">
    <property type="entry name" value="PARP_CATALYTIC"/>
    <property type="match status" value="1"/>
</dbReference>
<keyword evidence="7" id="KW-0863">Zinc-finger</keyword>
<dbReference type="PANTHER" id="PTHR45740">
    <property type="entry name" value="POLY [ADP-RIBOSE] POLYMERASE"/>
    <property type="match status" value="1"/>
</dbReference>
<dbReference type="SUPFAM" id="SSF117839">
    <property type="entry name" value="WWE domain"/>
    <property type="match status" value="1"/>
</dbReference>
<dbReference type="GO" id="GO:1990404">
    <property type="term" value="F:NAD+-protein mono-ADP-ribosyltransferase activity"/>
    <property type="evidence" value="ECO:0007669"/>
    <property type="project" value="TreeGrafter"/>
</dbReference>
<gene>
    <name evidence="12" type="primary">LOC116442478</name>
</gene>
<evidence type="ECO:0000313" key="12">
    <source>
        <dbReference type="Ensembl" id="ENSCMUP00000013961.2"/>
    </source>
</evidence>
<evidence type="ECO:0000256" key="5">
    <source>
        <dbReference type="ARBA" id="ARBA00022723"/>
    </source>
</evidence>
<evidence type="ECO:0000256" key="3">
    <source>
        <dbReference type="ARBA" id="ARBA00022490"/>
    </source>
</evidence>
<dbReference type="InterPro" id="IPR000571">
    <property type="entry name" value="Znf_CCCH"/>
</dbReference>
<evidence type="ECO:0000256" key="6">
    <source>
        <dbReference type="ARBA" id="ARBA00022737"/>
    </source>
</evidence>
<dbReference type="PROSITE" id="PS50103">
    <property type="entry name" value="ZF_C3H1"/>
    <property type="match status" value="2"/>
</dbReference>
<dbReference type="GO" id="GO:0005634">
    <property type="term" value="C:nucleus"/>
    <property type="evidence" value="ECO:0007669"/>
    <property type="project" value="UniProtKB-SubCell"/>
</dbReference>
<dbReference type="GO" id="GO:0003950">
    <property type="term" value="F:NAD+ poly-ADP-ribosyltransferase activity"/>
    <property type="evidence" value="ECO:0007669"/>
    <property type="project" value="InterPro"/>
</dbReference>
<dbReference type="SUPFAM" id="SSF56399">
    <property type="entry name" value="ADP-ribosylation"/>
    <property type="match status" value="1"/>
</dbReference>
<evidence type="ECO:0000256" key="9">
    <source>
        <dbReference type="ARBA" id="ARBA00023242"/>
    </source>
</evidence>
<feature type="compositionally biased region" description="Basic and acidic residues" evidence="11">
    <location>
        <begin position="304"/>
        <end position="323"/>
    </location>
</feature>
<dbReference type="Pfam" id="PF02825">
    <property type="entry name" value="WWE"/>
    <property type="match status" value="1"/>
</dbReference>
<evidence type="ECO:0000256" key="11">
    <source>
        <dbReference type="SAM" id="MobiDB-lite"/>
    </source>
</evidence>
<evidence type="ECO:0000256" key="4">
    <source>
        <dbReference type="ARBA" id="ARBA00022553"/>
    </source>
</evidence>
<proteinExistence type="inferred from homology"/>
<dbReference type="AlphaFoldDB" id="A0A8C3E3J5"/>
<dbReference type="GeneID" id="116442478"/>
<dbReference type="GO" id="GO:0032481">
    <property type="term" value="P:positive regulation of type I interferon production"/>
    <property type="evidence" value="ECO:0007669"/>
    <property type="project" value="TreeGrafter"/>
</dbReference>
<comment type="subcellular location">
    <subcellularLocation>
        <location evidence="2">Cytoplasm</location>
    </subcellularLocation>
    <subcellularLocation>
        <location evidence="1">Nucleus</location>
    </subcellularLocation>
</comment>
<dbReference type="Pfam" id="PF18606">
    <property type="entry name" value="HTH_53"/>
    <property type="match status" value="1"/>
</dbReference>
<dbReference type="RefSeq" id="XP_031961404.1">
    <property type="nucleotide sequence ID" value="XM_032105513.1"/>
</dbReference>
<reference evidence="12" key="3">
    <citation type="submission" date="2025-09" db="UniProtKB">
        <authorList>
            <consortium name="Ensembl"/>
        </authorList>
    </citation>
    <scope>IDENTIFICATION</scope>
</reference>
<feature type="compositionally biased region" description="Basic and acidic residues" evidence="11">
    <location>
        <begin position="275"/>
        <end position="285"/>
    </location>
</feature>
<dbReference type="InterPro" id="IPR057602">
    <property type="entry name" value="Zfn-CCCH_PARP12"/>
</dbReference>
<dbReference type="Ensembl" id="ENSCMUT00000014991.2">
    <property type="protein sequence ID" value="ENSCMUP00000013961.2"/>
    <property type="gene ID" value="ENSCMUG00000008727.2"/>
</dbReference>
<reference evidence="13" key="1">
    <citation type="submission" date="2019-10" db="EMBL/GenBank/DDBJ databases">
        <title>Corvus moneduloides (New Caledonian crow) genome, bCorMon1, primary haplotype.</title>
        <authorList>
            <person name="Rutz C."/>
            <person name="Fungtammasan C."/>
            <person name="Mountcastle J."/>
            <person name="Formenti G."/>
            <person name="Chow W."/>
            <person name="Howe K."/>
            <person name="Steele M.P."/>
            <person name="Fernandes J."/>
            <person name="Gilbert M.T.P."/>
            <person name="Fedrigo O."/>
            <person name="Jarvis E.D."/>
            <person name="Gemmell N."/>
        </authorList>
    </citation>
    <scope>NUCLEOTIDE SEQUENCE [LARGE SCALE GENOMIC DNA]</scope>
</reference>
<name>A0A8C3E3J5_CORMO</name>
<dbReference type="Proteomes" id="UP000694553">
    <property type="component" value="Unassembled WGS sequence"/>
</dbReference>
<sequence length="872" mass="100023">MSDPAVFSFLTQTLCSHGGRLGLRELQEYVGLSAPQLQDTLSAAGPRRFLVVEGGTEVLAVTDVRVCVRKECHGCERLHLCKLHLMGRCHLRPSSCKYSHDIMNAENKKVLRNHDLSGLSENELQVLLLQNDAFFLPDACQFYNKKGGHCMQQNNCNKLHICRHFLYGTCKFPRCIMSHNILDDHALRVLETVGIDGKIASNFQTIYDNKHMEFNRQQKNGYVHNSRPRNDFRKKPAVTRIKEPKTTLPTVESMPHVPPSQGSRSTVSVQSQDKLPTRVEDKGEGPRSTVSVQSQDKLPTQAGDKGEGKKGNSSDKASKDNKKDNSDEICLFYVWKYCKNKDKCKSVHYHLPYKWEKYDGFFWHELSMMEEIERAYCDPKNSSMASRNINFQTMTCSSSLVRRLSTPSSVTKPTFVLTTQWIWYWKNNQDKWIEYGEQEEGNSVTPPSSAVIEDLYQANPDGVVRFQAGQHQYELNFKEMTQTNTAFKTQRQVCRRPKFVSSEDVQKIKTSIPNQTCPSHWDASALPDLGYKAVVMSNVTSEYNRIKQLFHQTMENYSILKIQRIQNPSLWKVFQWQKEKMKKENEGKEVQEKLLFHGTDVMSMKTICTQNFDWRICGNNGTNYGKGSYFARDASYSHAYCQATQQGYFMFVARVLVGNYVKGNTTYVRPPRKSADRLWFYDSCVDDESNPSVFVVFEKHQIYPEYLIEYKAEVISTCKEEGTRVCKEEGTRPYKAAGLRVRKEEGISPYRAEGLRVCKEEGISPYRAEGLRVCKEEGISPYRAEGLRVCKEEGTSPYRAEGLRVRKEEGTSPYRAEGLRVRKEEGTSPYRAEGLRVCKEEGTRPYKAEGLRVCKAEGISECKEERRKCVIS</sequence>
<dbReference type="PANTHER" id="PTHR45740:SF8">
    <property type="entry name" value="ZINC FINGER CCCH-TYPE ANTIVIRAL PROTEIN 1"/>
    <property type="match status" value="1"/>
</dbReference>
<dbReference type="InterPro" id="IPR041360">
    <property type="entry name" value="ZAP_HTH"/>
</dbReference>
<evidence type="ECO:0000256" key="7">
    <source>
        <dbReference type="ARBA" id="ARBA00022771"/>
    </source>
</evidence>
<evidence type="ECO:0000256" key="10">
    <source>
        <dbReference type="ARBA" id="ARBA00024347"/>
    </source>
</evidence>
<dbReference type="InterPro" id="IPR051712">
    <property type="entry name" value="ARTD-AVP"/>
</dbReference>
<keyword evidence="6" id="KW-0677">Repeat</keyword>
<dbReference type="OrthoDB" id="6133115at2759"/>
<keyword evidence="8" id="KW-0862">Zinc</keyword>
<keyword evidence="5" id="KW-0479">Metal-binding</keyword>
<dbReference type="GO" id="GO:0003723">
    <property type="term" value="F:RNA binding"/>
    <property type="evidence" value="ECO:0007669"/>
    <property type="project" value="TreeGrafter"/>
</dbReference>
<keyword evidence="3" id="KW-0963">Cytoplasm</keyword>
<protein>
    <submittedName>
        <fullName evidence="12">Uncharacterized protein</fullName>
    </submittedName>
</protein>
<evidence type="ECO:0000256" key="8">
    <source>
        <dbReference type="ARBA" id="ARBA00022833"/>
    </source>
</evidence>
<dbReference type="Pfam" id="PF23466">
    <property type="entry name" value="WWE_4"/>
    <property type="match status" value="1"/>
</dbReference>
<dbReference type="Gene3D" id="3.30.720.50">
    <property type="match status" value="1"/>
</dbReference>
<keyword evidence="9" id="KW-0539">Nucleus</keyword>
<dbReference type="GO" id="GO:0009615">
    <property type="term" value="P:response to virus"/>
    <property type="evidence" value="ECO:0007669"/>
    <property type="project" value="TreeGrafter"/>
</dbReference>
<dbReference type="Pfam" id="PF25261">
    <property type="entry name" value="zf-CCCH_PARP12"/>
    <property type="match status" value="1"/>
</dbReference>
<feature type="compositionally biased region" description="Polar residues" evidence="11">
    <location>
        <begin position="288"/>
        <end position="298"/>
    </location>
</feature>
<dbReference type="InterPro" id="IPR037197">
    <property type="entry name" value="WWE_dom_sf"/>
</dbReference>
<dbReference type="SMART" id="SM00356">
    <property type="entry name" value="ZnF_C3H1"/>
    <property type="match status" value="3"/>
</dbReference>
<dbReference type="InterPro" id="IPR012317">
    <property type="entry name" value="Poly(ADP-ribose)pol_cat_dom"/>
</dbReference>
<feature type="compositionally biased region" description="Polar residues" evidence="11">
    <location>
        <begin position="260"/>
        <end position="274"/>
    </location>
</feature>
<dbReference type="InterPro" id="IPR036388">
    <property type="entry name" value="WH-like_DNA-bd_sf"/>
</dbReference>
<dbReference type="CDD" id="cd01439">
    <property type="entry name" value="TCCD_inducible_PARP_like"/>
    <property type="match status" value="1"/>
</dbReference>
<dbReference type="InterPro" id="IPR004170">
    <property type="entry name" value="WWE_dom"/>
</dbReference>
<keyword evidence="13" id="KW-1185">Reference proteome</keyword>